<dbReference type="Gene3D" id="3.30.710.10">
    <property type="entry name" value="Potassium Channel Kv1.1, Chain A"/>
    <property type="match status" value="1"/>
</dbReference>
<evidence type="ECO:0000313" key="2">
    <source>
        <dbReference type="EMBL" id="KAF2164127.1"/>
    </source>
</evidence>
<reference evidence="2" key="1">
    <citation type="journal article" date="2020" name="Stud. Mycol.">
        <title>101 Dothideomycetes genomes: a test case for predicting lifestyles and emergence of pathogens.</title>
        <authorList>
            <person name="Haridas S."/>
            <person name="Albert R."/>
            <person name="Binder M."/>
            <person name="Bloem J."/>
            <person name="Labutti K."/>
            <person name="Salamov A."/>
            <person name="Andreopoulos B."/>
            <person name="Baker S."/>
            <person name="Barry K."/>
            <person name="Bills G."/>
            <person name="Bluhm B."/>
            <person name="Cannon C."/>
            <person name="Castanera R."/>
            <person name="Culley D."/>
            <person name="Daum C."/>
            <person name="Ezra D."/>
            <person name="Gonzalez J."/>
            <person name="Henrissat B."/>
            <person name="Kuo A."/>
            <person name="Liang C."/>
            <person name="Lipzen A."/>
            <person name="Lutzoni F."/>
            <person name="Magnuson J."/>
            <person name="Mondo S."/>
            <person name="Nolan M."/>
            <person name="Ohm R."/>
            <person name="Pangilinan J."/>
            <person name="Park H.-J."/>
            <person name="Ramirez L."/>
            <person name="Alfaro M."/>
            <person name="Sun H."/>
            <person name="Tritt A."/>
            <person name="Yoshinaga Y."/>
            <person name="Zwiers L.-H."/>
            <person name="Turgeon B."/>
            <person name="Goodwin S."/>
            <person name="Spatafora J."/>
            <person name="Crous P."/>
            <person name="Grigoriev I."/>
        </authorList>
    </citation>
    <scope>NUCLEOTIDE SEQUENCE</scope>
    <source>
        <strain evidence="2">ATCC 36951</strain>
    </source>
</reference>
<dbReference type="PROSITE" id="PS50097">
    <property type="entry name" value="BTB"/>
    <property type="match status" value="1"/>
</dbReference>
<sequence length="205" mass="23533">MSFHKPTGFDSVTSGLKRLQEGAIPTDFILESSSGKTWNVHKAVLLMQSDVLFRMVTAENFAECQNGRVVLEDAADPCIDVLVAYMYSLTVKIDTCILYFEGVEDVEASKAETRILIGLCRLADLYNIEPVFDFAYFSIMGWFIYSDIDLIEIVLDTFAEFNTIPESLWEAVTKETAFFLHHKEQIDMERVHAMMKRIRSLRWMC</sequence>
<protein>
    <recommendedName>
        <fullName evidence="1">BTB domain-containing protein</fullName>
    </recommendedName>
</protein>
<dbReference type="InterPro" id="IPR011333">
    <property type="entry name" value="SKP1/BTB/POZ_sf"/>
</dbReference>
<dbReference type="EMBL" id="ML993605">
    <property type="protein sequence ID" value="KAF2164127.1"/>
    <property type="molecule type" value="Genomic_DNA"/>
</dbReference>
<name>A0A6A6CAA3_ZASCE</name>
<feature type="domain" description="BTB" evidence="1">
    <location>
        <begin position="26"/>
        <end position="95"/>
    </location>
</feature>
<dbReference type="Proteomes" id="UP000799537">
    <property type="component" value="Unassembled WGS sequence"/>
</dbReference>
<dbReference type="GeneID" id="54560980"/>
<dbReference type="InterPro" id="IPR000210">
    <property type="entry name" value="BTB/POZ_dom"/>
</dbReference>
<proteinExistence type="predicted"/>
<dbReference type="CDD" id="cd18186">
    <property type="entry name" value="BTB_POZ_ZBTB_KLHL-like"/>
    <property type="match status" value="1"/>
</dbReference>
<evidence type="ECO:0000259" key="1">
    <source>
        <dbReference type="PROSITE" id="PS50097"/>
    </source>
</evidence>
<dbReference type="SUPFAM" id="SSF54695">
    <property type="entry name" value="POZ domain"/>
    <property type="match status" value="1"/>
</dbReference>
<dbReference type="Pfam" id="PF00651">
    <property type="entry name" value="BTB"/>
    <property type="match status" value="1"/>
</dbReference>
<accession>A0A6A6CAA3</accession>
<organism evidence="2 3">
    <name type="scientific">Zasmidium cellare ATCC 36951</name>
    <dbReference type="NCBI Taxonomy" id="1080233"/>
    <lineage>
        <taxon>Eukaryota</taxon>
        <taxon>Fungi</taxon>
        <taxon>Dikarya</taxon>
        <taxon>Ascomycota</taxon>
        <taxon>Pezizomycotina</taxon>
        <taxon>Dothideomycetes</taxon>
        <taxon>Dothideomycetidae</taxon>
        <taxon>Mycosphaerellales</taxon>
        <taxon>Mycosphaerellaceae</taxon>
        <taxon>Zasmidium</taxon>
    </lineage>
</organism>
<evidence type="ECO:0000313" key="3">
    <source>
        <dbReference type="Proteomes" id="UP000799537"/>
    </source>
</evidence>
<dbReference type="OrthoDB" id="3625033at2759"/>
<dbReference type="AlphaFoldDB" id="A0A6A6CAA3"/>
<gene>
    <name evidence="2" type="ORF">M409DRAFT_25473</name>
</gene>
<keyword evidence="3" id="KW-1185">Reference proteome</keyword>
<dbReference type="RefSeq" id="XP_033665016.1">
    <property type="nucleotide sequence ID" value="XM_033807708.1"/>
</dbReference>